<reference evidence="4 5" key="1">
    <citation type="submission" date="2022-08" db="EMBL/GenBank/DDBJ databases">
        <title>YIM 101645 draft genome.</title>
        <authorList>
            <person name="Chen X."/>
        </authorList>
    </citation>
    <scope>NUCLEOTIDE SEQUENCE [LARGE SCALE GENOMIC DNA]</scope>
    <source>
        <strain evidence="4 5">YIM 101645</strain>
    </source>
</reference>
<sequence length="526" mass="55379">MRSAHRALLSSLSAVLVGVGLASAPAQAQPATGPDITWEQCPSQVTEPTADCGRIDVPMYYSDPEGAQISVGFVRVPAADQAQRRGVLFGNSGGPGGDAYSYFGNAEAMSWPEGITREWDRVAVQPRGLTGSTPVDCSTIAPGYTSDLQIMLQEGAFVRDSCEVGTPGYTASLTTGNTAEDWEQVRRALGEDEISIMGLSYGTFLGSVYATKYPQHTDKMVLDSGMDPELAWNGVMDSQQNGFISSLHDFLDWVAARNETYGLGETPLAVYQAWSAKVVAESGTNPTVVPPPAQIGDIPPGLEWAGPAAADLITATGGARVQVEGLSSQATNPGAVQAWSPTLNLTRSLLPRPAAWDLLARVTNGSEVAPTLEELMTPGSEEETERNIVAGNMQRLIMCNENQVRSDPADIPDYVWANYITGDLFTAPSAKFTSGSACAGAPAIAELPAVDGSGLDTRPLQIQSTGDPQTPYGTGVALGERMGSHLVTVHGPGHGHVGFGHTAVDELVVDYLRTGETDVTELPGLV</sequence>
<dbReference type="InterPro" id="IPR013595">
    <property type="entry name" value="Pept_S33_TAP-like_C"/>
</dbReference>
<dbReference type="Proteomes" id="UP001205965">
    <property type="component" value="Unassembled WGS sequence"/>
</dbReference>
<dbReference type="Pfam" id="PF08386">
    <property type="entry name" value="Abhydrolase_4"/>
    <property type="match status" value="1"/>
</dbReference>
<comment type="caution">
    <text evidence="4">The sequence shown here is derived from an EMBL/GenBank/DDBJ whole genome shotgun (WGS) entry which is preliminary data.</text>
</comment>
<evidence type="ECO:0000313" key="5">
    <source>
        <dbReference type="Proteomes" id="UP001205965"/>
    </source>
</evidence>
<dbReference type="GO" id="GO:0016787">
    <property type="term" value="F:hydrolase activity"/>
    <property type="evidence" value="ECO:0007669"/>
    <property type="project" value="UniProtKB-KW"/>
</dbReference>
<dbReference type="InterPro" id="IPR029058">
    <property type="entry name" value="AB_hydrolase_fold"/>
</dbReference>
<dbReference type="EMBL" id="JANWTC010000001">
    <property type="protein sequence ID" value="MCS5478425.1"/>
    <property type="molecule type" value="Genomic_DNA"/>
</dbReference>
<evidence type="ECO:0000259" key="3">
    <source>
        <dbReference type="Pfam" id="PF08386"/>
    </source>
</evidence>
<proteinExistence type="predicted"/>
<dbReference type="InterPro" id="IPR000073">
    <property type="entry name" value="AB_hydrolase_1"/>
</dbReference>
<evidence type="ECO:0000256" key="1">
    <source>
        <dbReference type="SAM" id="SignalP"/>
    </source>
</evidence>
<accession>A0ABT2FT76</accession>
<protein>
    <submittedName>
        <fullName evidence="4">Alpha/beta hydrolase</fullName>
    </submittedName>
</protein>
<keyword evidence="4" id="KW-0378">Hydrolase</keyword>
<dbReference type="Pfam" id="PF00561">
    <property type="entry name" value="Abhydrolase_1"/>
    <property type="match status" value="1"/>
</dbReference>
<gene>
    <name evidence="4" type="ORF">NYP18_02015</name>
</gene>
<evidence type="ECO:0000259" key="2">
    <source>
        <dbReference type="Pfam" id="PF00561"/>
    </source>
</evidence>
<dbReference type="SUPFAM" id="SSF53474">
    <property type="entry name" value="alpha/beta-Hydrolases"/>
    <property type="match status" value="2"/>
</dbReference>
<feature type="domain" description="Peptidase S33 tripeptidyl aminopeptidase-like C-terminal" evidence="3">
    <location>
        <begin position="435"/>
        <end position="520"/>
    </location>
</feature>
<feature type="signal peptide" evidence="1">
    <location>
        <begin position="1"/>
        <end position="28"/>
    </location>
</feature>
<keyword evidence="5" id="KW-1185">Reference proteome</keyword>
<dbReference type="Gene3D" id="3.40.50.1820">
    <property type="entry name" value="alpha/beta hydrolase"/>
    <property type="match status" value="1"/>
</dbReference>
<feature type="domain" description="AB hydrolase-1" evidence="2">
    <location>
        <begin position="118"/>
        <end position="243"/>
    </location>
</feature>
<organism evidence="4 5">
    <name type="scientific">Corynebacterium lemuris</name>
    <dbReference type="NCBI Taxonomy" id="1859292"/>
    <lineage>
        <taxon>Bacteria</taxon>
        <taxon>Bacillati</taxon>
        <taxon>Actinomycetota</taxon>
        <taxon>Actinomycetes</taxon>
        <taxon>Mycobacteriales</taxon>
        <taxon>Corynebacteriaceae</taxon>
        <taxon>Corynebacterium</taxon>
    </lineage>
</organism>
<dbReference type="RefSeq" id="WP_259426760.1">
    <property type="nucleotide sequence ID" value="NZ_JANWTC010000001.1"/>
</dbReference>
<feature type="chain" id="PRO_5046388791" evidence="1">
    <location>
        <begin position="29"/>
        <end position="526"/>
    </location>
</feature>
<keyword evidence="1" id="KW-0732">Signal</keyword>
<evidence type="ECO:0000313" key="4">
    <source>
        <dbReference type="EMBL" id="MCS5478425.1"/>
    </source>
</evidence>
<name>A0ABT2FT76_9CORY</name>